<dbReference type="EMBL" id="MU267923">
    <property type="protein sequence ID" value="KAH7907238.1"/>
    <property type="molecule type" value="Genomic_DNA"/>
</dbReference>
<evidence type="ECO:0000313" key="2">
    <source>
        <dbReference type="Proteomes" id="UP000790377"/>
    </source>
</evidence>
<proteinExistence type="predicted"/>
<protein>
    <submittedName>
        <fullName evidence="1">Uncharacterized protein</fullName>
    </submittedName>
</protein>
<comment type="caution">
    <text evidence="1">The sequence shown here is derived from an EMBL/GenBank/DDBJ whole genome shotgun (WGS) entry which is preliminary data.</text>
</comment>
<dbReference type="Proteomes" id="UP000790377">
    <property type="component" value="Unassembled WGS sequence"/>
</dbReference>
<accession>A0ACB8A2E4</accession>
<organism evidence="1 2">
    <name type="scientific">Hygrophoropsis aurantiaca</name>
    <dbReference type="NCBI Taxonomy" id="72124"/>
    <lineage>
        <taxon>Eukaryota</taxon>
        <taxon>Fungi</taxon>
        <taxon>Dikarya</taxon>
        <taxon>Basidiomycota</taxon>
        <taxon>Agaricomycotina</taxon>
        <taxon>Agaricomycetes</taxon>
        <taxon>Agaricomycetidae</taxon>
        <taxon>Boletales</taxon>
        <taxon>Coniophorineae</taxon>
        <taxon>Hygrophoropsidaceae</taxon>
        <taxon>Hygrophoropsis</taxon>
    </lineage>
</organism>
<reference evidence="1" key="1">
    <citation type="journal article" date="2021" name="New Phytol.">
        <title>Evolutionary innovations through gain and loss of genes in the ectomycorrhizal Boletales.</title>
        <authorList>
            <person name="Wu G."/>
            <person name="Miyauchi S."/>
            <person name="Morin E."/>
            <person name="Kuo A."/>
            <person name="Drula E."/>
            <person name="Varga T."/>
            <person name="Kohler A."/>
            <person name="Feng B."/>
            <person name="Cao Y."/>
            <person name="Lipzen A."/>
            <person name="Daum C."/>
            <person name="Hundley H."/>
            <person name="Pangilinan J."/>
            <person name="Johnson J."/>
            <person name="Barry K."/>
            <person name="LaButti K."/>
            <person name="Ng V."/>
            <person name="Ahrendt S."/>
            <person name="Min B."/>
            <person name="Choi I.G."/>
            <person name="Park H."/>
            <person name="Plett J.M."/>
            <person name="Magnuson J."/>
            <person name="Spatafora J.W."/>
            <person name="Nagy L.G."/>
            <person name="Henrissat B."/>
            <person name="Grigoriev I.V."/>
            <person name="Yang Z.L."/>
            <person name="Xu J."/>
            <person name="Martin F.M."/>
        </authorList>
    </citation>
    <scope>NUCLEOTIDE SEQUENCE</scope>
    <source>
        <strain evidence="1">ATCC 28755</strain>
    </source>
</reference>
<keyword evidence="2" id="KW-1185">Reference proteome</keyword>
<name>A0ACB8A2E4_9AGAM</name>
<gene>
    <name evidence="1" type="ORF">BJ138DRAFT_1215032</name>
</gene>
<evidence type="ECO:0000313" key="1">
    <source>
        <dbReference type="EMBL" id="KAH7907238.1"/>
    </source>
</evidence>
<sequence length="159" mass="17881">MEYTTAFWSALTTPAQINNAGLQLNTVWGNDSPETVTGLILGTACDKPMLIDIPVRPNYAVAVDYWLPLTRGYTDHQPNCAELRTTRIDIFPERLPNDYIYYFFDQSLKKPVNKCIALSAMRPARAVYGDVVVLKRDPFNNVVDMEESDKQIVSSMATA</sequence>